<dbReference type="Gene3D" id="2.60.15.10">
    <property type="entry name" value="F0F1 ATP synthase delta/epsilon subunit, N-terminal"/>
    <property type="match status" value="1"/>
</dbReference>
<dbReference type="SUPFAM" id="SSF51344">
    <property type="entry name" value="Epsilon subunit of F1F0-ATP synthase N-terminal domain"/>
    <property type="match status" value="1"/>
</dbReference>
<evidence type="ECO:0000256" key="6">
    <source>
        <dbReference type="ARBA" id="ARBA00023136"/>
    </source>
</evidence>
<accession>A0A2T5C5Y9</accession>
<dbReference type="CDD" id="cd12152">
    <property type="entry name" value="F1-ATPase_delta"/>
    <property type="match status" value="1"/>
</dbReference>
<keyword evidence="4 8" id="KW-0813">Transport</keyword>
<dbReference type="OrthoDB" id="5294255at2"/>
<dbReference type="GO" id="GO:0046933">
    <property type="term" value="F:proton-transporting ATP synthase activity, rotational mechanism"/>
    <property type="evidence" value="ECO:0007669"/>
    <property type="project" value="InterPro"/>
</dbReference>
<comment type="subcellular location">
    <subcellularLocation>
        <location evidence="2">Endomembrane system</location>
        <topology evidence="2">Peripheral membrane protein</topology>
    </subcellularLocation>
</comment>
<evidence type="ECO:0000256" key="8">
    <source>
        <dbReference type="RuleBase" id="RU003656"/>
    </source>
</evidence>
<evidence type="ECO:0000256" key="3">
    <source>
        <dbReference type="ARBA" id="ARBA00005712"/>
    </source>
</evidence>
<dbReference type="AlphaFoldDB" id="A0A2T5C5Y9"/>
<dbReference type="NCBIfam" id="TIGR01216">
    <property type="entry name" value="ATP_synt_epsi"/>
    <property type="match status" value="1"/>
</dbReference>
<evidence type="ECO:0000313" key="11">
    <source>
        <dbReference type="Proteomes" id="UP000243525"/>
    </source>
</evidence>
<gene>
    <name evidence="10" type="ORF">C8N47_1018</name>
</gene>
<sequence length="80" mass="8633">MFLEIITPEKKLFSGEVKLIKLPGAQGGFEILTKHAPIISTLVKGQIKVIDSADETSFIDISGGVIESQDDKIIVLAEAH</sequence>
<keyword evidence="6" id="KW-0472">Membrane</keyword>
<feature type="domain" description="ATP synthase F1 complex delta/epsilon subunit N-terminal" evidence="9">
    <location>
        <begin position="1"/>
        <end position="79"/>
    </location>
</feature>
<keyword evidence="8" id="KW-0066">ATP synthesis</keyword>
<comment type="function">
    <text evidence="1">Produces ATP from ADP in the presence of a proton gradient across the membrane.</text>
</comment>
<dbReference type="GO" id="GO:0045259">
    <property type="term" value="C:proton-transporting ATP synthase complex"/>
    <property type="evidence" value="ECO:0007669"/>
    <property type="project" value="UniProtKB-KW"/>
</dbReference>
<organism evidence="10 11">
    <name type="scientific">Mangrovibacterium marinum</name>
    <dbReference type="NCBI Taxonomy" id="1639118"/>
    <lineage>
        <taxon>Bacteria</taxon>
        <taxon>Pseudomonadati</taxon>
        <taxon>Bacteroidota</taxon>
        <taxon>Bacteroidia</taxon>
        <taxon>Marinilabiliales</taxon>
        <taxon>Prolixibacteraceae</taxon>
        <taxon>Mangrovibacterium</taxon>
    </lineage>
</organism>
<dbReference type="Pfam" id="PF02823">
    <property type="entry name" value="ATP-synt_DE_N"/>
    <property type="match status" value="1"/>
</dbReference>
<proteinExistence type="inferred from homology"/>
<dbReference type="InterPro" id="IPR001469">
    <property type="entry name" value="ATP_synth_F1_dsu/esu"/>
</dbReference>
<dbReference type="InterPro" id="IPR020546">
    <property type="entry name" value="ATP_synth_F1_dsu/esu_N"/>
</dbReference>
<dbReference type="EMBL" id="QAAD01000001">
    <property type="protein sequence ID" value="PTN10360.1"/>
    <property type="molecule type" value="Genomic_DNA"/>
</dbReference>
<name>A0A2T5C5Y9_9BACT</name>
<evidence type="ECO:0000256" key="5">
    <source>
        <dbReference type="ARBA" id="ARBA00023065"/>
    </source>
</evidence>
<evidence type="ECO:0000256" key="1">
    <source>
        <dbReference type="ARBA" id="ARBA00003543"/>
    </source>
</evidence>
<dbReference type="InterPro" id="IPR036771">
    <property type="entry name" value="ATPsynth_dsu/esu_N"/>
</dbReference>
<keyword evidence="11" id="KW-1185">Reference proteome</keyword>
<evidence type="ECO:0000256" key="7">
    <source>
        <dbReference type="ARBA" id="ARBA00023196"/>
    </source>
</evidence>
<protein>
    <submittedName>
        <fullName evidence="10">ATP synthase F1 subcomplex epsilon subunit</fullName>
    </submittedName>
</protein>
<evidence type="ECO:0000256" key="2">
    <source>
        <dbReference type="ARBA" id="ARBA00004184"/>
    </source>
</evidence>
<keyword evidence="5 8" id="KW-0406">Ion transport</keyword>
<keyword evidence="7 8" id="KW-0139">CF(1)</keyword>
<evidence type="ECO:0000259" key="9">
    <source>
        <dbReference type="Pfam" id="PF02823"/>
    </source>
</evidence>
<comment type="caution">
    <text evidence="10">The sequence shown here is derived from an EMBL/GenBank/DDBJ whole genome shotgun (WGS) entry which is preliminary data.</text>
</comment>
<dbReference type="RefSeq" id="WP_107820473.1">
    <property type="nucleotide sequence ID" value="NZ_OY782574.1"/>
</dbReference>
<reference evidence="10 11" key="1">
    <citation type="submission" date="2018-04" db="EMBL/GenBank/DDBJ databases">
        <title>Genomic Encyclopedia of Archaeal and Bacterial Type Strains, Phase II (KMG-II): from individual species to whole genera.</title>
        <authorList>
            <person name="Goeker M."/>
        </authorList>
    </citation>
    <scope>NUCLEOTIDE SEQUENCE [LARGE SCALE GENOMIC DNA]</scope>
    <source>
        <strain evidence="10 11">DSM 28823</strain>
    </source>
</reference>
<comment type="subunit">
    <text evidence="8">F-type ATPases have 2 components, CF(1) - the catalytic core - and CF(0) - the membrane proton channel. CF(1) has five subunits: alpha(3), beta(3), gamma(1), delta(1), epsilon(1). CF(0) has three main subunits: a, b and c.</text>
</comment>
<evidence type="ECO:0000256" key="4">
    <source>
        <dbReference type="ARBA" id="ARBA00022448"/>
    </source>
</evidence>
<dbReference type="Proteomes" id="UP000243525">
    <property type="component" value="Unassembled WGS sequence"/>
</dbReference>
<evidence type="ECO:0000313" key="10">
    <source>
        <dbReference type="EMBL" id="PTN10360.1"/>
    </source>
</evidence>
<dbReference type="GO" id="GO:0012505">
    <property type="term" value="C:endomembrane system"/>
    <property type="evidence" value="ECO:0007669"/>
    <property type="project" value="UniProtKB-SubCell"/>
</dbReference>
<comment type="similarity">
    <text evidence="3 8">Belongs to the ATPase epsilon chain family.</text>
</comment>